<proteinExistence type="predicted"/>
<gene>
    <name evidence="2" type="ORF">JRO89_XS14G0047400</name>
</gene>
<name>A0ABQ8H3U2_9ROSI</name>
<dbReference type="PANTHER" id="PTHR44328:SF11">
    <property type="entry name" value="GLUTATHIONE S-TRANSFERASE L2, CHLOROPLASTIC"/>
    <property type="match status" value="1"/>
</dbReference>
<dbReference type="Pfam" id="PF13417">
    <property type="entry name" value="GST_N_3"/>
    <property type="match status" value="1"/>
</dbReference>
<dbReference type="PANTHER" id="PTHR44328">
    <property type="entry name" value="GLUTATHIONE S-TRANSFERASE L1"/>
    <property type="match status" value="1"/>
</dbReference>
<dbReference type="EMBL" id="JAFEMO010000014">
    <property type="protein sequence ID" value="KAH7547982.1"/>
    <property type="molecule type" value="Genomic_DNA"/>
</dbReference>
<evidence type="ECO:0000259" key="1">
    <source>
        <dbReference type="Pfam" id="PF13417"/>
    </source>
</evidence>
<dbReference type="CDD" id="cd03203">
    <property type="entry name" value="GST_C_Lambda"/>
    <property type="match status" value="1"/>
</dbReference>
<dbReference type="Pfam" id="PF13410">
    <property type="entry name" value="GST_C_2"/>
    <property type="match status" value="1"/>
</dbReference>
<sequence>MLLLSLRAICCQVTNRLSKLINTTQNIMATLKASCCCVAATGSSPLTFSLSDYSLTFSPSFSSKKTIRFPGTNKFSHSPQPQPQPQGSNFCFQYHALEARPSCLKATMAARFFQEVLPPPLDSTSEPPAIFDGTTRKDTVIFTGLQDKIKLVPIDLKNRPDWYKEKVYPPNKVPSLEHNNEVKGESLDLIKYIDSHFEGPALFPDDPAKKEFAEELFSYTDSFNKAVISSCKGDGNEAGAALDYIETALSKFDDGPFFLGQFSIVDIAYAPFIERLQPYLLDVKKYDITTGRPKLATWIEEINKNEAFNQTRRDPQELVEIYKRRFTAQL</sequence>
<dbReference type="Gene3D" id="1.20.1050.10">
    <property type="match status" value="1"/>
</dbReference>
<keyword evidence="3" id="KW-1185">Reference proteome</keyword>
<evidence type="ECO:0000313" key="3">
    <source>
        <dbReference type="Proteomes" id="UP000827721"/>
    </source>
</evidence>
<comment type="caution">
    <text evidence="2">The sequence shown here is derived from an EMBL/GenBank/DDBJ whole genome shotgun (WGS) entry which is preliminary data.</text>
</comment>
<dbReference type="InterPro" id="IPR036282">
    <property type="entry name" value="Glutathione-S-Trfase_C_sf"/>
</dbReference>
<reference evidence="2 3" key="1">
    <citation type="submission" date="2021-02" db="EMBL/GenBank/DDBJ databases">
        <title>Plant Genome Project.</title>
        <authorList>
            <person name="Zhang R.-G."/>
        </authorList>
    </citation>
    <scope>NUCLEOTIDE SEQUENCE [LARGE SCALE GENOMIC DNA]</scope>
    <source>
        <tissue evidence="2">Leaves</tissue>
    </source>
</reference>
<organism evidence="2 3">
    <name type="scientific">Xanthoceras sorbifolium</name>
    <dbReference type="NCBI Taxonomy" id="99658"/>
    <lineage>
        <taxon>Eukaryota</taxon>
        <taxon>Viridiplantae</taxon>
        <taxon>Streptophyta</taxon>
        <taxon>Embryophyta</taxon>
        <taxon>Tracheophyta</taxon>
        <taxon>Spermatophyta</taxon>
        <taxon>Magnoliopsida</taxon>
        <taxon>eudicotyledons</taxon>
        <taxon>Gunneridae</taxon>
        <taxon>Pentapetalae</taxon>
        <taxon>rosids</taxon>
        <taxon>malvids</taxon>
        <taxon>Sapindales</taxon>
        <taxon>Sapindaceae</taxon>
        <taxon>Xanthoceroideae</taxon>
        <taxon>Xanthoceras</taxon>
    </lineage>
</organism>
<dbReference type="SUPFAM" id="SSF52833">
    <property type="entry name" value="Thioredoxin-like"/>
    <property type="match status" value="1"/>
</dbReference>
<evidence type="ECO:0000313" key="2">
    <source>
        <dbReference type="EMBL" id="KAH7547982.1"/>
    </source>
</evidence>
<dbReference type="InterPro" id="IPR044629">
    <property type="entry name" value="GSTL1/2/3"/>
</dbReference>
<accession>A0ABQ8H3U2</accession>
<dbReference type="InterPro" id="IPR004045">
    <property type="entry name" value="Glutathione_S-Trfase_N"/>
</dbReference>
<dbReference type="InterPro" id="IPR036249">
    <property type="entry name" value="Thioredoxin-like_sf"/>
</dbReference>
<dbReference type="Gene3D" id="3.40.30.10">
    <property type="entry name" value="Glutaredoxin"/>
    <property type="match status" value="1"/>
</dbReference>
<dbReference type="SUPFAM" id="SSF47616">
    <property type="entry name" value="GST C-terminal domain-like"/>
    <property type="match status" value="1"/>
</dbReference>
<dbReference type="Proteomes" id="UP000827721">
    <property type="component" value="Unassembled WGS sequence"/>
</dbReference>
<feature type="domain" description="GST N-terminal" evidence="1">
    <location>
        <begin position="148"/>
        <end position="200"/>
    </location>
</feature>
<protein>
    <recommendedName>
        <fullName evidence="1">GST N-terminal domain-containing protein</fullName>
    </recommendedName>
</protein>